<feature type="region of interest" description="Disordered" evidence="1">
    <location>
        <begin position="111"/>
        <end position="148"/>
    </location>
</feature>
<dbReference type="STRING" id="1051891.A0A0C3LSP0"/>
<name>A0A0C3LSP0_9AGAM</name>
<evidence type="ECO:0000259" key="2">
    <source>
        <dbReference type="PROSITE" id="PS51840"/>
    </source>
</evidence>
<dbReference type="HOGENOM" id="CLU_889008_0_0_1"/>
<protein>
    <recommendedName>
        <fullName evidence="2">C2 NT-type domain-containing protein</fullName>
    </recommendedName>
</protein>
<evidence type="ECO:0000313" key="3">
    <source>
        <dbReference type="EMBL" id="KIO24367.1"/>
    </source>
</evidence>
<dbReference type="Proteomes" id="UP000054248">
    <property type="component" value="Unassembled WGS sequence"/>
</dbReference>
<dbReference type="PROSITE" id="PS51840">
    <property type="entry name" value="C2_NT"/>
    <property type="match status" value="1"/>
</dbReference>
<feature type="compositionally biased region" description="Polar residues" evidence="1">
    <location>
        <begin position="234"/>
        <end position="250"/>
    </location>
</feature>
<organism evidence="3 4">
    <name type="scientific">Tulasnella calospora MUT 4182</name>
    <dbReference type="NCBI Taxonomy" id="1051891"/>
    <lineage>
        <taxon>Eukaryota</taxon>
        <taxon>Fungi</taxon>
        <taxon>Dikarya</taxon>
        <taxon>Basidiomycota</taxon>
        <taxon>Agaricomycotina</taxon>
        <taxon>Agaricomycetes</taxon>
        <taxon>Cantharellales</taxon>
        <taxon>Tulasnellaceae</taxon>
        <taxon>Tulasnella</taxon>
    </lineage>
</organism>
<dbReference type="Pfam" id="PF10358">
    <property type="entry name" value="NT-C2"/>
    <property type="match status" value="1"/>
</dbReference>
<reference evidence="4" key="2">
    <citation type="submission" date="2015-01" db="EMBL/GenBank/DDBJ databases">
        <title>Evolutionary Origins and Diversification of the Mycorrhizal Mutualists.</title>
        <authorList>
            <consortium name="DOE Joint Genome Institute"/>
            <consortium name="Mycorrhizal Genomics Consortium"/>
            <person name="Kohler A."/>
            <person name="Kuo A."/>
            <person name="Nagy L.G."/>
            <person name="Floudas D."/>
            <person name="Copeland A."/>
            <person name="Barry K.W."/>
            <person name="Cichocki N."/>
            <person name="Veneault-Fourrey C."/>
            <person name="LaButti K."/>
            <person name="Lindquist E.A."/>
            <person name="Lipzen A."/>
            <person name="Lundell T."/>
            <person name="Morin E."/>
            <person name="Murat C."/>
            <person name="Riley R."/>
            <person name="Ohm R."/>
            <person name="Sun H."/>
            <person name="Tunlid A."/>
            <person name="Henrissat B."/>
            <person name="Grigoriev I.V."/>
            <person name="Hibbett D.S."/>
            <person name="Martin F."/>
        </authorList>
    </citation>
    <scope>NUCLEOTIDE SEQUENCE [LARGE SCALE GENOMIC DNA]</scope>
    <source>
        <strain evidence="4">MUT 4182</strain>
    </source>
</reference>
<dbReference type="OrthoDB" id="3365224at2759"/>
<keyword evidence="4" id="KW-1185">Reference proteome</keyword>
<sequence length="313" mass="33503">MPCELKLVLQERLSPNGTTSNPVEPVAPTRFGVARINLAEYADRGPVTRRYLLDQSNTNAQLKLTVHAERVSGDKNYKVPDLKKGQAVAGVAGVLANDPLRNFMNFSDFSASSQPGISPRPTPPRSLNGSTTDLKRPGTVRNKPSFASTNSQLNLHRWLVDPSQHSAENIIEAIFNPLPTSSTSPSPFTYYVPAPSPGIRTARPSTGTTLHSMDESSKESESLDESSIDHSVESGVSGTDELSMSQSQPNGRGWWSRLNRKPPSLSTGRKSSADSASIAIPSPTHLNSEVSAASSTSAWTDVAIYPIPTAPAA</sequence>
<dbReference type="InterPro" id="IPR019448">
    <property type="entry name" value="NT-C2"/>
</dbReference>
<proteinExistence type="predicted"/>
<feature type="compositionally biased region" description="Basic and acidic residues" evidence="1">
    <location>
        <begin position="212"/>
        <end position="232"/>
    </location>
</feature>
<dbReference type="AlphaFoldDB" id="A0A0C3LSP0"/>
<dbReference type="InterPro" id="IPR039931">
    <property type="entry name" value="EEIG1/2-like"/>
</dbReference>
<dbReference type="PANTHER" id="PTHR21456">
    <property type="entry name" value="FAMILY WITH SEQUENCE SIMILARITY 102"/>
    <property type="match status" value="1"/>
</dbReference>
<feature type="domain" description="C2 NT-type" evidence="2">
    <location>
        <begin position="1"/>
        <end position="70"/>
    </location>
</feature>
<dbReference type="PANTHER" id="PTHR21456:SF1">
    <property type="entry name" value="C2 NT-TYPE DOMAIN-CONTAINING PROTEIN"/>
    <property type="match status" value="1"/>
</dbReference>
<evidence type="ECO:0000313" key="4">
    <source>
        <dbReference type="Proteomes" id="UP000054248"/>
    </source>
</evidence>
<accession>A0A0C3LSP0</accession>
<feature type="region of interest" description="Disordered" evidence="1">
    <location>
        <begin position="195"/>
        <end position="281"/>
    </location>
</feature>
<dbReference type="EMBL" id="KN823062">
    <property type="protein sequence ID" value="KIO24367.1"/>
    <property type="molecule type" value="Genomic_DNA"/>
</dbReference>
<evidence type="ECO:0000256" key="1">
    <source>
        <dbReference type="SAM" id="MobiDB-lite"/>
    </source>
</evidence>
<gene>
    <name evidence="3" type="ORF">M407DRAFT_26181</name>
</gene>
<reference evidence="3 4" key="1">
    <citation type="submission" date="2014-04" db="EMBL/GenBank/DDBJ databases">
        <authorList>
            <consortium name="DOE Joint Genome Institute"/>
            <person name="Kuo A."/>
            <person name="Girlanda M."/>
            <person name="Perotto S."/>
            <person name="Kohler A."/>
            <person name="Nagy L.G."/>
            <person name="Floudas D."/>
            <person name="Copeland A."/>
            <person name="Barry K.W."/>
            <person name="Cichocki N."/>
            <person name="Veneault-Fourrey C."/>
            <person name="LaButti K."/>
            <person name="Lindquist E.A."/>
            <person name="Lipzen A."/>
            <person name="Lundell T."/>
            <person name="Morin E."/>
            <person name="Murat C."/>
            <person name="Sun H."/>
            <person name="Tunlid A."/>
            <person name="Henrissat B."/>
            <person name="Grigoriev I.V."/>
            <person name="Hibbett D.S."/>
            <person name="Martin F."/>
            <person name="Nordberg H.P."/>
            <person name="Cantor M.N."/>
            <person name="Hua S.X."/>
        </authorList>
    </citation>
    <scope>NUCLEOTIDE SEQUENCE [LARGE SCALE GENOMIC DNA]</scope>
    <source>
        <strain evidence="3 4">MUT 4182</strain>
    </source>
</reference>